<dbReference type="Pfam" id="PF00196">
    <property type="entry name" value="GerE"/>
    <property type="match status" value="1"/>
</dbReference>
<organism evidence="5 6">
    <name type="scientific">Marixanthomonas spongiae</name>
    <dbReference type="NCBI Taxonomy" id="2174845"/>
    <lineage>
        <taxon>Bacteria</taxon>
        <taxon>Pseudomonadati</taxon>
        <taxon>Bacteroidota</taxon>
        <taxon>Flavobacteriia</taxon>
        <taxon>Flavobacteriales</taxon>
        <taxon>Flavobacteriaceae</taxon>
        <taxon>Marixanthomonas</taxon>
    </lineage>
</organism>
<dbReference type="InterPro" id="IPR016032">
    <property type="entry name" value="Sig_transdc_resp-reg_C-effctor"/>
</dbReference>
<keyword evidence="6" id="KW-1185">Reference proteome</keyword>
<dbReference type="Proteomes" id="UP000245962">
    <property type="component" value="Unassembled WGS sequence"/>
</dbReference>
<dbReference type="Gene3D" id="1.10.10.10">
    <property type="entry name" value="Winged helix-like DNA-binding domain superfamily/Winged helix DNA-binding domain"/>
    <property type="match status" value="1"/>
</dbReference>
<dbReference type="PANTHER" id="PTHR44688:SF16">
    <property type="entry name" value="DNA-BINDING TRANSCRIPTIONAL ACTIVATOR DEVR_DOSR"/>
    <property type="match status" value="1"/>
</dbReference>
<dbReference type="AlphaFoldDB" id="A0A2U0I0A9"/>
<keyword evidence="2" id="KW-0238">DNA-binding</keyword>
<dbReference type="PROSITE" id="PS00622">
    <property type="entry name" value="HTH_LUXR_1"/>
    <property type="match status" value="1"/>
</dbReference>
<comment type="caution">
    <text evidence="5">The sequence shown here is derived from an EMBL/GenBank/DDBJ whole genome shotgun (WGS) entry which is preliminary data.</text>
</comment>
<dbReference type="SMART" id="SM00421">
    <property type="entry name" value="HTH_LUXR"/>
    <property type="match status" value="1"/>
</dbReference>
<reference evidence="5 6" key="1">
    <citation type="submission" date="2018-04" db="EMBL/GenBank/DDBJ databases">
        <title>Marixanthomonas spongiae HN-E44 sp. nov., isolated from a marine sponge.</title>
        <authorList>
            <person name="Luo L."/>
            <person name="Zhuang L."/>
        </authorList>
    </citation>
    <scope>NUCLEOTIDE SEQUENCE [LARGE SCALE GENOMIC DNA]</scope>
    <source>
        <strain evidence="5 6">HN-E44</strain>
    </source>
</reference>
<dbReference type="InterPro" id="IPR036388">
    <property type="entry name" value="WH-like_DNA-bd_sf"/>
</dbReference>
<name>A0A2U0I0A9_9FLAO</name>
<sequence>MYFCAVNTYKKITELLKKAKKNSLQLNNNETIAVLDALKQISESKRIIDKAIYYSLILEQKSPKIKNLSPREIQIFTLVGNGLRSKEIAAMLSISQQTVGTHRKNIIKKLKIKGSRQLQSLAYKYNNSESKKAFLTKNTQ</sequence>
<feature type="domain" description="HTH luxR-type" evidence="4">
    <location>
        <begin position="61"/>
        <end position="126"/>
    </location>
</feature>
<evidence type="ECO:0000313" key="6">
    <source>
        <dbReference type="Proteomes" id="UP000245962"/>
    </source>
</evidence>
<dbReference type="InterPro" id="IPR000792">
    <property type="entry name" value="Tscrpt_reg_LuxR_C"/>
</dbReference>
<gene>
    <name evidence="5" type="ORF">DDV96_08395</name>
</gene>
<proteinExistence type="predicted"/>
<dbReference type="PANTHER" id="PTHR44688">
    <property type="entry name" value="DNA-BINDING TRANSCRIPTIONAL ACTIVATOR DEVR_DOSR"/>
    <property type="match status" value="1"/>
</dbReference>
<evidence type="ECO:0000256" key="1">
    <source>
        <dbReference type="ARBA" id="ARBA00023015"/>
    </source>
</evidence>
<accession>A0A2U0I0A9</accession>
<evidence type="ECO:0000259" key="4">
    <source>
        <dbReference type="PROSITE" id="PS50043"/>
    </source>
</evidence>
<dbReference type="GO" id="GO:0003677">
    <property type="term" value="F:DNA binding"/>
    <property type="evidence" value="ECO:0007669"/>
    <property type="project" value="UniProtKB-KW"/>
</dbReference>
<evidence type="ECO:0000256" key="2">
    <source>
        <dbReference type="ARBA" id="ARBA00023125"/>
    </source>
</evidence>
<dbReference type="OrthoDB" id="965844at2"/>
<protein>
    <recommendedName>
        <fullName evidence="4">HTH luxR-type domain-containing protein</fullName>
    </recommendedName>
</protein>
<evidence type="ECO:0000256" key="3">
    <source>
        <dbReference type="ARBA" id="ARBA00023163"/>
    </source>
</evidence>
<dbReference type="GO" id="GO:0006355">
    <property type="term" value="P:regulation of DNA-templated transcription"/>
    <property type="evidence" value="ECO:0007669"/>
    <property type="project" value="InterPro"/>
</dbReference>
<dbReference type="PRINTS" id="PR00038">
    <property type="entry name" value="HTHLUXR"/>
</dbReference>
<evidence type="ECO:0000313" key="5">
    <source>
        <dbReference type="EMBL" id="PVW14541.1"/>
    </source>
</evidence>
<keyword evidence="3" id="KW-0804">Transcription</keyword>
<dbReference type="EMBL" id="QEHR01000005">
    <property type="protein sequence ID" value="PVW14541.1"/>
    <property type="molecule type" value="Genomic_DNA"/>
</dbReference>
<dbReference type="SUPFAM" id="SSF46894">
    <property type="entry name" value="C-terminal effector domain of the bipartite response regulators"/>
    <property type="match status" value="1"/>
</dbReference>
<dbReference type="PROSITE" id="PS50043">
    <property type="entry name" value="HTH_LUXR_2"/>
    <property type="match status" value="1"/>
</dbReference>
<keyword evidence="1" id="KW-0805">Transcription regulation</keyword>